<comment type="caution">
    <text evidence="5">The sequence shown here is derived from an EMBL/GenBank/DDBJ whole genome shotgun (WGS) entry which is preliminary data.</text>
</comment>
<sequence length="435" mass="47739">MLERYALPEISRVFSDEHRFELWRRVETEVLRAQAALGEVPEWVVDPVGRTPAPPPEAVAACEAVTRHDVIAFLTAWSRRVEPPEAAAYIHFGMTSSDLVDTALSLQLVEASDILLRKADTLVAVLRDHGLAHRGTVRVGRTHGIHGEPTVWGHRVADFAFAVARSRDRLRQAADAVAVAKLSGPVGTYSSIPAPVESRAAAALGLRPADTATQVYLRDNVAAWVNALTVLATVCEAIAVEIRHGQRTEVGELSERFADGQKGSSAMPHKRNPVTSERICGLARIVRAQAVPVMEGIALWHERDISHSSVERIALPTAAVLTDYLLHATATTMRDLVVDKERMSANVDLTGGLVYSSTALLALIADGRPREQAYALVQTSARQSWQDRLPWRDVLRRQAKELDIALNEELLDRCCTPEHHVRGLGPVFDRLAALR</sequence>
<accession>A0ABV9VRI0</accession>
<proteinExistence type="inferred from homology"/>
<dbReference type="InterPro" id="IPR004769">
    <property type="entry name" value="Pur_lyase"/>
</dbReference>
<dbReference type="Proteomes" id="UP001595912">
    <property type="component" value="Unassembled WGS sequence"/>
</dbReference>
<dbReference type="PRINTS" id="PR00145">
    <property type="entry name" value="ARGSUCLYASE"/>
</dbReference>
<keyword evidence="1 3" id="KW-0456">Lyase</keyword>
<feature type="domain" description="Adenylosuccinate lyase C-terminal" evidence="4">
    <location>
        <begin position="351"/>
        <end position="432"/>
    </location>
</feature>
<dbReference type="EC" id="4.3.2.2" evidence="2 3"/>
<dbReference type="InterPro" id="IPR019468">
    <property type="entry name" value="AdenyloSucc_lyase_C"/>
</dbReference>
<reference evidence="6" key="1">
    <citation type="journal article" date="2019" name="Int. J. Syst. Evol. Microbiol.">
        <title>The Global Catalogue of Microorganisms (GCM) 10K type strain sequencing project: providing services to taxonomists for standard genome sequencing and annotation.</title>
        <authorList>
            <consortium name="The Broad Institute Genomics Platform"/>
            <consortium name="The Broad Institute Genome Sequencing Center for Infectious Disease"/>
            <person name="Wu L."/>
            <person name="Ma J."/>
        </authorList>
    </citation>
    <scope>NUCLEOTIDE SEQUENCE [LARGE SCALE GENOMIC DNA]</scope>
    <source>
        <strain evidence="6">CGMCC 4.7152</strain>
    </source>
</reference>
<organism evidence="5 6">
    <name type="scientific">Dactylosporangium cerinum</name>
    <dbReference type="NCBI Taxonomy" id="1434730"/>
    <lineage>
        <taxon>Bacteria</taxon>
        <taxon>Bacillati</taxon>
        <taxon>Actinomycetota</taxon>
        <taxon>Actinomycetes</taxon>
        <taxon>Micromonosporales</taxon>
        <taxon>Micromonosporaceae</taxon>
        <taxon>Dactylosporangium</taxon>
    </lineage>
</organism>
<dbReference type="PANTHER" id="PTHR43172:SF1">
    <property type="entry name" value="ADENYLOSUCCINATE LYASE"/>
    <property type="match status" value="1"/>
</dbReference>
<evidence type="ECO:0000313" key="5">
    <source>
        <dbReference type="EMBL" id="MFC4998284.1"/>
    </source>
</evidence>
<name>A0ABV9VRI0_9ACTN</name>
<dbReference type="SUPFAM" id="SSF48557">
    <property type="entry name" value="L-aspartase-like"/>
    <property type="match status" value="1"/>
</dbReference>
<keyword evidence="3" id="KW-0658">Purine biosynthesis</keyword>
<dbReference type="InterPro" id="IPR022761">
    <property type="entry name" value="Fumarate_lyase_N"/>
</dbReference>
<dbReference type="Pfam" id="PF00206">
    <property type="entry name" value="Lyase_1"/>
    <property type="match status" value="1"/>
</dbReference>
<dbReference type="Gene3D" id="1.20.200.10">
    <property type="entry name" value="Fumarase/aspartase (Central domain)"/>
    <property type="match status" value="1"/>
</dbReference>
<evidence type="ECO:0000256" key="3">
    <source>
        <dbReference type="RuleBase" id="RU361172"/>
    </source>
</evidence>
<evidence type="ECO:0000256" key="1">
    <source>
        <dbReference type="ARBA" id="ARBA00023239"/>
    </source>
</evidence>
<dbReference type="PRINTS" id="PR00149">
    <property type="entry name" value="FUMRATELYASE"/>
</dbReference>
<dbReference type="EMBL" id="JBHSIU010000011">
    <property type="protein sequence ID" value="MFC4998284.1"/>
    <property type="molecule type" value="Genomic_DNA"/>
</dbReference>
<dbReference type="InterPro" id="IPR008948">
    <property type="entry name" value="L-Aspartase-like"/>
</dbReference>
<comment type="similarity">
    <text evidence="3">Belongs to the lyase 1 family. Adenylosuccinate lyase subfamily.</text>
</comment>
<dbReference type="RefSeq" id="WP_380114539.1">
    <property type="nucleotide sequence ID" value="NZ_JBHSIU010000011.1"/>
</dbReference>
<dbReference type="Gene3D" id="1.10.40.30">
    <property type="entry name" value="Fumarase/aspartase (C-terminal domain)"/>
    <property type="match status" value="1"/>
</dbReference>
<evidence type="ECO:0000259" key="4">
    <source>
        <dbReference type="SMART" id="SM00998"/>
    </source>
</evidence>
<dbReference type="InterPro" id="IPR020557">
    <property type="entry name" value="Fumarate_lyase_CS"/>
</dbReference>
<comment type="catalytic activity">
    <reaction evidence="3">
        <text>(2S)-2-[5-amino-1-(5-phospho-beta-D-ribosyl)imidazole-4-carboxamido]succinate = 5-amino-1-(5-phospho-beta-D-ribosyl)imidazole-4-carboxamide + fumarate</text>
        <dbReference type="Rhea" id="RHEA:23920"/>
        <dbReference type="ChEBI" id="CHEBI:29806"/>
        <dbReference type="ChEBI" id="CHEBI:58443"/>
        <dbReference type="ChEBI" id="CHEBI:58475"/>
        <dbReference type="EC" id="4.3.2.2"/>
    </reaction>
</comment>
<dbReference type="InterPro" id="IPR000362">
    <property type="entry name" value="Fumarate_lyase_fam"/>
</dbReference>
<gene>
    <name evidence="5" type="primary">purB</name>
    <name evidence="5" type="ORF">ACFPIJ_10610</name>
</gene>
<keyword evidence="6" id="KW-1185">Reference proteome</keyword>
<dbReference type="NCBIfam" id="TIGR00928">
    <property type="entry name" value="purB"/>
    <property type="match status" value="1"/>
</dbReference>
<comment type="pathway">
    <text evidence="3">Purine metabolism; IMP biosynthesis via de novo pathway; 5-amino-1-(5-phospho-D-ribosyl)imidazole-4-carboxamide from 5-amino-1-(5-phospho-D-ribosyl)imidazole-4-carboxylate: step 2/2.</text>
</comment>
<dbReference type="Gene3D" id="1.10.275.60">
    <property type="match status" value="1"/>
</dbReference>
<evidence type="ECO:0000313" key="6">
    <source>
        <dbReference type="Proteomes" id="UP001595912"/>
    </source>
</evidence>
<comment type="pathway">
    <text evidence="3">Purine metabolism; AMP biosynthesis via de novo pathway; AMP from IMP: step 2/2.</text>
</comment>
<evidence type="ECO:0000256" key="2">
    <source>
        <dbReference type="NCBIfam" id="TIGR00928"/>
    </source>
</evidence>
<dbReference type="SMART" id="SM00998">
    <property type="entry name" value="ADSL_C"/>
    <property type="match status" value="1"/>
</dbReference>
<comment type="catalytic activity">
    <reaction evidence="3">
        <text>N(6)-(1,2-dicarboxyethyl)-AMP = fumarate + AMP</text>
        <dbReference type="Rhea" id="RHEA:16853"/>
        <dbReference type="ChEBI" id="CHEBI:29806"/>
        <dbReference type="ChEBI" id="CHEBI:57567"/>
        <dbReference type="ChEBI" id="CHEBI:456215"/>
        <dbReference type="EC" id="4.3.2.2"/>
    </reaction>
</comment>
<dbReference type="CDD" id="cd01360">
    <property type="entry name" value="Adenylsuccinate_lyase_1"/>
    <property type="match status" value="1"/>
</dbReference>
<dbReference type="PANTHER" id="PTHR43172">
    <property type="entry name" value="ADENYLOSUCCINATE LYASE"/>
    <property type="match status" value="1"/>
</dbReference>
<dbReference type="PROSITE" id="PS00163">
    <property type="entry name" value="FUMARATE_LYASES"/>
    <property type="match status" value="1"/>
</dbReference>
<protein>
    <recommendedName>
        <fullName evidence="2 3">Adenylosuccinate lyase</fullName>
        <shortName evidence="3">ASL</shortName>
        <ecNumber evidence="2 3">4.3.2.2</ecNumber>
    </recommendedName>
    <alternativeName>
        <fullName evidence="3">Adenylosuccinase</fullName>
    </alternativeName>
</protein>
<dbReference type="Pfam" id="PF10397">
    <property type="entry name" value="ADSL_C"/>
    <property type="match status" value="1"/>
</dbReference>
<dbReference type="GO" id="GO:0016829">
    <property type="term" value="F:lyase activity"/>
    <property type="evidence" value="ECO:0007669"/>
    <property type="project" value="UniProtKB-KW"/>
</dbReference>